<name>A0A1G5V204_9EURY</name>
<keyword evidence="1" id="KW-0472">Membrane</keyword>
<dbReference type="EMBL" id="FMXB01000002">
    <property type="protein sequence ID" value="SDA39911.1"/>
    <property type="molecule type" value="Genomic_DNA"/>
</dbReference>
<dbReference type="OrthoDB" id="77446at2157"/>
<protein>
    <submittedName>
        <fullName evidence="2">Uncharacterized protein</fullName>
    </submittedName>
</protein>
<dbReference type="AlphaFoldDB" id="A0A1G5V204"/>
<reference evidence="2 3" key="1">
    <citation type="submission" date="2016-10" db="EMBL/GenBank/DDBJ databases">
        <authorList>
            <person name="Varghese N."/>
            <person name="Submissions S."/>
        </authorList>
    </citation>
    <scope>NUCLEOTIDE SEQUENCE [LARGE SCALE GENOMIC DNA]</scope>
    <source>
        <strain evidence="2 3">DSM 16643</strain>
    </source>
</reference>
<feature type="transmembrane region" description="Helical" evidence="1">
    <location>
        <begin position="34"/>
        <end position="55"/>
    </location>
</feature>
<dbReference type="RefSeq" id="WP_149730939.1">
    <property type="nucleotide sequence ID" value="NZ_FMXB01000002.1"/>
</dbReference>
<evidence type="ECO:0000313" key="3">
    <source>
        <dbReference type="Proteomes" id="UP000323439"/>
    </source>
</evidence>
<sequence>MNIKLGVVYGVLIWFLTYLVSTFVQPIILDNVMYINLVTPISIIIFTGFFGILYIREINENEVIEGITVGIIFVIVDVIMDLIVFIIPHNENHLVANYPTHVLSMLIIVMIITTMLGYLAQMNIELK</sequence>
<evidence type="ECO:0000256" key="1">
    <source>
        <dbReference type="SAM" id="Phobius"/>
    </source>
</evidence>
<keyword evidence="1" id="KW-0812">Transmembrane</keyword>
<feature type="transmembrane region" description="Helical" evidence="1">
    <location>
        <begin position="7"/>
        <end position="28"/>
    </location>
</feature>
<keyword evidence="1" id="KW-1133">Transmembrane helix</keyword>
<evidence type="ECO:0000313" key="2">
    <source>
        <dbReference type="EMBL" id="SDA39911.1"/>
    </source>
</evidence>
<organism evidence="2 3">
    <name type="scientific">Methanobrevibacter millerae</name>
    <dbReference type="NCBI Taxonomy" id="230361"/>
    <lineage>
        <taxon>Archaea</taxon>
        <taxon>Methanobacteriati</taxon>
        <taxon>Methanobacteriota</taxon>
        <taxon>Methanomada group</taxon>
        <taxon>Methanobacteria</taxon>
        <taxon>Methanobacteriales</taxon>
        <taxon>Methanobacteriaceae</taxon>
        <taxon>Methanobrevibacter</taxon>
    </lineage>
</organism>
<dbReference type="Proteomes" id="UP000323439">
    <property type="component" value="Unassembled WGS sequence"/>
</dbReference>
<gene>
    <name evidence="2" type="ORF">SAMN02910315_00295</name>
</gene>
<feature type="transmembrane region" description="Helical" evidence="1">
    <location>
        <begin position="100"/>
        <end position="120"/>
    </location>
</feature>
<proteinExistence type="predicted"/>
<keyword evidence="3" id="KW-1185">Reference proteome</keyword>
<feature type="transmembrane region" description="Helical" evidence="1">
    <location>
        <begin position="67"/>
        <end position="88"/>
    </location>
</feature>
<accession>A0A1G5V204</accession>